<dbReference type="PANTHER" id="PTHR11200">
    <property type="entry name" value="INOSITOL 5-PHOSPHATASE"/>
    <property type="match status" value="1"/>
</dbReference>
<dbReference type="Gene3D" id="3.60.10.10">
    <property type="entry name" value="Endonuclease/exonuclease/phosphatase"/>
    <property type="match status" value="1"/>
</dbReference>
<comment type="subcellular location">
    <subcellularLocation>
        <location evidence="2">Cytoplasmic vesicle</location>
        <location evidence="2">Phagosome membrane</location>
    </subcellularLocation>
    <subcellularLocation>
        <location evidence="1">Early endosome membrane</location>
    </subcellularLocation>
</comment>
<dbReference type="GO" id="GO:0007165">
    <property type="term" value="P:signal transduction"/>
    <property type="evidence" value="ECO:0007669"/>
    <property type="project" value="InterPro"/>
</dbReference>
<dbReference type="Gene3D" id="2.60.40.10">
    <property type="entry name" value="Immunoglobulins"/>
    <property type="match status" value="1"/>
</dbReference>
<evidence type="ECO:0000259" key="6">
    <source>
        <dbReference type="PROSITE" id="PS50238"/>
    </source>
</evidence>
<dbReference type="GO" id="GO:0046856">
    <property type="term" value="P:phosphatidylinositol dephosphorylation"/>
    <property type="evidence" value="ECO:0007669"/>
    <property type="project" value="InterPro"/>
</dbReference>
<evidence type="ECO:0000256" key="3">
    <source>
        <dbReference type="ARBA" id="ARBA00022753"/>
    </source>
</evidence>
<dbReference type="OrthoDB" id="7862313at2759"/>
<dbReference type="InterPro" id="IPR048869">
    <property type="entry name" value="OCRL-1_2_ASH"/>
</dbReference>
<name>A0A9P5PQ94_9AGAR</name>
<evidence type="ECO:0000313" key="7">
    <source>
        <dbReference type="EMBL" id="KAF9070176.1"/>
    </source>
</evidence>
<organism evidence="7 8">
    <name type="scientific">Rhodocollybia butyracea</name>
    <dbReference type="NCBI Taxonomy" id="206335"/>
    <lineage>
        <taxon>Eukaryota</taxon>
        <taxon>Fungi</taxon>
        <taxon>Dikarya</taxon>
        <taxon>Basidiomycota</taxon>
        <taxon>Agaricomycotina</taxon>
        <taxon>Agaricomycetes</taxon>
        <taxon>Agaricomycetidae</taxon>
        <taxon>Agaricales</taxon>
        <taxon>Marasmiineae</taxon>
        <taxon>Omphalotaceae</taxon>
        <taxon>Rhodocollybia</taxon>
    </lineage>
</organism>
<dbReference type="SUPFAM" id="SSF56219">
    <property type="entry name" value="DNase I-like"/>
    <property type="match status" value="1"/>
</dbReference>
<feature type="domain" description="Rho-GAP" evidence="6">
    <location>
        <begin position="749"/>
        <end position="933"/>
    </location>
</feature>
<dbReference type="InterPro" id="IPR000300">
    <property type="entry name" value="IPPc"/>
</dbReference>
<dbReference type="InterPro" id="IPR008936">
    <property type="entry name" value="Rho_GTPase_activation_prot"/>
</dbReference>
<dbReference type="SMART" id="SM00128">
    <property type="entry name" value="IPPc"/>
    <property type="match status" value="1"/>
</dbReference>
<evidence type="ECO:0000256" key="1">
    <source>
        <dbReference type="ARBA" id="ARBA00004146"/>
    </source>
</evidence>
<sequence length="933" mass="102896">MNASEIVPEASSPTQTYSWLASYTANSNVYIPSLPSSFPDLRDLFKPLDGEINDIVLVRDDWARTRARNQCRKGRARLNLRLGTFNVNGKMPSQDLSAWVRGKTQNQNPLLEPLPVVKDISPLSLGEVVKNPLDADTGQGIQTSFFSYSSVSSKHAIHSGASTFSVAHSAGTASSFTLTNNTMDNTSVTFPSESTASSDLVIPIPVLLEPLEVPTVAVSEKSSFADSEVEPDVLVLGFEELDLSTEALLYSTSTVREDAWTEAIFAALGEKAEMYEKLASKQLVGMLIIVIVKKYLRSCFSDIITISVGAGIMGLMGNKGGTAIRLAFTPPASGLDTLDAALNVGDPDSEKHHHGIENPGPTILTFVVSHLAAFDEMVDKRNADFQDLSKRLMFDSSTMTASASPSVPANNGKKVNVSTASSDDTPMPGGMAVSSSLVTVPEKFGVFETDVLLWMCGSHTLPTDLNYRIDLPDADVRTLLQSENWRDQLATLLHYDQLRTAIRHKKAFDIFVEHDIKYLPTYRFSSGISTDALGYDVKRKPAWTDRILHTFSPLTASVNQSSYSGHPEITVSDHRPVSAEFTVDLDFYDNDQLHATAANLLRQVQGMEELQGRAKAKLSHTSIELGNIFYKQKKATTFTFHNCGKVPLAFRFVPIELHSEPFPEWLSASQTTGLLLPNELIEITLTVYIDNAIASRLNLGPRDIYCTLIMHTMMGQDYFIAISAQYQYTCFANKLSRLTRLPGPIRKIQSANDLLDADRALSAPREVMRLVNWLMACAHPTEDLFIGAVDSEIVDDIREHLDTGDEFPYSHDTRERSITLAFGGALTDLLKSLPEHIVPTDLHERCMAVANRDEAFEILEHFPPEVVNVWISVTAFLHYTVQNSTNPDKADRLAATFAPILFGFLRDDYPTISATAASVSPLGYQQFIKSFIQ</sequence>
<dbReference type="GO" id="GO:0031901">
    <property type="term" value="C:early endosome membrane"/>
    <property type="evidence" value="ECO:0007669"/>
    <property type="project" value="UniProtKB-SubCell"/>
</dbReference>
<keyword evidence="4" id="KW-0968">Cytoplasmic vesicle</keyword>
<dbReference type="EMBL" id="JADNRY010000044">
    <property type="protein sequence ID" value="KAF9070176.1"/>
    <property type="molecule type" value="Genomic_DNA"/>
</dbReference>
<feature type="compositionally biased region" description="Polar residues" evidence="5">
    <location>
        <begin position="400"/>
        <end position="409"/>
    </location>
</feature>
<proteinExistence type="predicted"/>
<dbReference type="Gene3D" id="1.10.555.10">
    <property type="entry name" value="Rho GTPase activation protein"/>
    <property type="match status" value="1"/>
</dbReference>
<feature type="region of interest" description="Disordered" evidence="5">
    <location>
        <begin position="400"/>
        <end position="428"/>
    </location>
</feature>
<gene>
    <name evidence="7" type="ORF">BDP27DRAFT_1324443</name>
</gene>
<accession>A0A9P5PQ94</accession>
<dbReference type="InterPro" id="IPR013783">
    <property type="entry name" value="Ig-like_fold"/>
</dbReference>
<dbReference type="InterPro" id="IPR000198">
    <property type="entry name" value="RhoGAP_dom"/>
</dbReference>
<dbReference type="InterPro" id="IPR046985">
    <property type="entry name" value="IP5"/>
</dbReference>
<protein>
    <recommendedName>
        <fullName evidence="6">Rho-GAP domain-containing protein</fullName>
    </recommendedName>
</protein>
<dbReference type="Pfam" id="PF00620">
    <property type="entry name" value="RhoGAP"/>
    <property type="match status" value="1"/>
</dbReference>
<dbReference type="SMART" id="SM00324">
    <property type="entry name" value="RhoGAP"/>
    <property type="match status" value="1"/>
</dbReference>
<evidence type="ECO:0000256" key="5">
    <source>
        <dbReference type="SAM" id="MobiDB-lite"/>
    </source>
</evidence>
<dbReference type="AlphaFoldDB" id="A0A9P5PQ94"/>
<reference evidence="7" key="1">
    <citation type="submission" date="2020-11" db="EMBL/GenBank/DDBJ databases">
        <authorList>
            <consortium name="DOE Joint Genome Institute"/>
            <person name="Ahrendt S."/>
            <person name="Riley R."/>
            <person name="Andreopoulos W."/>
            <person name="Labutti K."/>
            <person name="Pangilinan J."/>
            <person name="Ruiz-Duenas F.J."/>
            <person name="Barrasa J.M."/>
            <person name="Sanchez-Garcia M."/>
            <person name="Camarero S."/>
            <person name="Miyauchi S."/>
            <person name="Serrano A."/>
            <person name="Linde D."/>
            <person name="Babiker R."/>
            <person name="Drula E."/>
            <person name="Ayuso-Fernandez I."/>
            <person name="Pacheco R."/>
            <person name="Padilla G."/>
            <person name="Ferreira P."/>
            <person name="Barriuso J."/>
            <person name="Kellner H."/>
            <person name="Castanera R."/>
            <person name="Alfaro M."/>
            <person name="Ramirez L."/>
            <person name="Pisabarro A.G."/>
            <person name="Kuo A."/>
            <person name="Tritt A."/>
            <person name="Lipzen A."/>
            <person name="He G."/>
            <person name="Yan M."/>
            <person name="Ng V."/>
            <person name="Cullen D."/>
            <person name="Martin F."/>
            <person name="Rosso M.-N."/>
            <person name="Henrissat B."/>
            <person name="Hibbett D."/>
            <person name="Martinez A.T."/>
            <person name="Grigoriev I.V."/>
        </authorList>
    </citation>
    <scope>NUCLEOTIDE SEQUENCE</scope>
    <source>
        <strain evidence="7">AH 40177</strain>
    </source>
</reference>
<dbReference type="SUPFAM" id="SSF48350">
    <property type="entry name" value="GTPase activation domain, GAP"/>
    <property type="match status" value="1"/>
</dbReference>
<dbReference type="InterPro" id="IPR036691">
    <property type="entry name" value="Endo/exonu/phosph_ase_sf"/>
</dbReference>
<evidence type="ECO:0000256" key="2">
    <source>
        <dbReference type="ARBA" id="ARBA00004580"/>
    </source>
</evidence>
<dbReference type="Proteomes" id="UP000772434">
    <property type="component" value="Unassembled WGS sequence"/>
</dbReference>
<dbReference type="PROSITE" id="PS50238">
    <property type="entry name" value="RHOGAP"/>
    <property type="match status" value="1"/>
</dbReference>
<keyword evidence="8" id="KW-1185">Reference proteome</keyword>
<keyword evidence="3" id="KW-0967">Endosome</keyword>
<dbReference type="Pfam" id="PF22669">
    <property type="entry name" value="Exo_endo_phos2"/>
    <property type="match status" value="1"/>
</dbReference>
<evidence type="ECO:0000313" key="8">
    <source>
        <dbReference type="Proteomes" id="UP000772434"/>
    </source>
</evidence>
<dbReference type="GO" id="GO:0004439">
    <property type="term" value="F:phosphatidylinositol-4,5-bisphosphate 5-phosphatase activity"/>
    <property type="evidence" value="ECO:0007669"/>
    <property type="project" value="TreeGrafter"/>
</dbReference>
<dbReference type="PANTHER" id="PTHR11200:SF300">
    <property type="entry name" value="TYPE II INOSITOL 1,4,5-TRISPHOSPHATE 5-PHOSPHATASE"/>
    <property type="match status" value="1"/>
</dbReference>
<dbReference type="Pfam" id="PF21310">
    <property type="entry name" value="OCRL-like_ASH"/>
    <property type="match status" value="1"/>
</dbReference>
<comment type="caution">
    <text evidence="7">The sequence shown here is derived from an EMBL/GenBank/DDBJ whole genome shotgun (WGS) entry which is preliminary data.</text>
</comment>
<evidence type="ECO:0000256" key="4">
    <source>
        <dbReference type="ARBA" id="ARBA00023329"/>
    </source>
</evidence>